<dbReference type="InterPro" id="IPR003597">
    <property type="entry name" value="Ig_C1-set"/>
</dbReference>
<evidence type="ECO:0000256" key="3">
    <source>
        <dbReference type="SAM" id="MobiDB-lite"/>
    </source>
</evidence>
<comment type="caution">
    <text evidence="5">The sequence shown here is derived from an EMBL/GenBank/DDBJ whole genome shotgun (WGS) entry which is preliminary data.</text>
</comment>
<dbReference type="InterPro" id="IPR003006">
    <property type="entry name" value="Ig/MHC_CS"/>
</dbReference>
<dbReference type="EMBL" id="JAHKSW010000019">
    <property type="protein sequence ID" value="KAG7320568.1"/>
    <property type="molecule type" value="Genomic_DNA"/>
</dbReference>
<dbReference type="InterPro" id="IPR007110">
    <property type="entry name" value="Ig-like_dom"/>
</dbReference>
<evidence type="ECO:0000259" key="4">
    <source>
        <dbReference type="PROSITE" id="PS50835"/>
    </source>
</evidence>
<gene>
    <name evidence="5" type="ORF">KOW79_016421</name>
</gene>
<evidence type="ECO:0000313" key="5">
    <source>
        <dbReference type="EMBL" id="KAG7320568.1"/>
    </source>
</evidence>
<dbReference type="SMART" id="SM00407">
    <property type="entry name" value="IGc1"/>
    <property type="match status" value="1"/>
</dbReference>
<feature type="domain" description="Ig-like" evidence="4">
    <location>
        <begin position="148"/>
        <end position="239"/>
    </location>
</feature>
<dbReference type="PROSITE" id="PS50835">
    <property type="entry name" value="IG_LIKE"/>
    <property type="match status" value="1"/>
</dbReference>
<dbReference type="OrthoDB" id="6103117at2759"/>
<evidence type="ECO:0000256" key="1">
    <source>
        <dbReference type="ARBA" id="ARBA00023157"/>
    </source>
</evidence>
<proteinExistence type="predicted"/>
<dbReference type="Gene3D" id="2.60.40.10">
    <property type="entry name" value="Immunoglobulins"/>
    <property type="match status" value="1"/>
</dbReference>
<sequence length="247" mass="26710">MSLQKSGKENKPWLVKKKSAALIKNQCPAIVKVLKHELMAFPRKFLNLEARVGWLEECLKEKAPPSRPPTTDQSTSTDGPVDAGDSPVLMSTLLETPSLESSENGPFHDFGVDISDIMSHERSICSVRQKLVDGGSKLIVNTGSVVNPSVSLLPPSPLQLSEGSASLLCLLSGYSPQGALVSWTVDGSQVNTGVLTSAEEEKSGRYSRSSTLTLSKDLWEKGEEFSCKVSHNNANHPVTFRKSQCEG</sequence>
<reference evidence="5 6" key="1">
    <citation type="submission" date="2021-06" db="EMBL/GenBank/DDBJ databases">
        <title>Chromosome-level genome assembly of the red-tail catfish (Hemibagrus wyckioides).</title>
        <authorList>
            <person name="Shao F."/>
        </authorList>
    </citation>
    <scope>NUCLEOTIDE SEQUENCE [LARGE SCALE GENOMIC DNA]</scope>
    <source>
        <strain evidence="5">EC202008001</strain>
        <tissue evidence="5">Blood</tissue>
    </source>
</reference>
<dbReference type="InterPro" id="IPR036179">
    <property type="entry name" value="Ig-like_dom_sf"/>
</dbReference>
<evidence type="ECO:0000313" key="6">
    <source>
        <dbReference type="Proteomes" id="UP000824219"/>
    </source>
</evidence>
<feature type="compositionally biased region" description="Polar residues" evidence="3">
    <location>
        <begin position="69"/>
        <end position="78"/>
    </location>
</feature>
<dbReference type="FunFam" id="2.60.40.10:FF:000283">
    <property type="entry name" value="Immunoglobulin kappa constant"/>
    <property type="match status" value="1"/>
</dbReference>
<dbReference type="AlphaFoldDB" id="A0A9D3SIE3"/>
<dbReference type="Pfam" id="PF07654">
    <property type="entry name" value="C1-set"/>
    <property type="match status" value="1"/>
</dbReference>
<dbReference type="SUPFAM" id="SSF48726">
    <property type="entry name" value="Immunoglobulin"/>
    <property type="match status" value="1"/>
</dbReference>
<dbReference type="InterPro" id="IPR013783">
    <property type="entry name" value="Ig-like_fold"/>
</dbReference>
<dbReference type="PROSITE" id="PS00290">
    <property type="entry name" value="IG_MHC"/>
    <property type="match status" value="1"/>
</dbReference>
<keyword evidence="2" id="KW-0393">Immunoglobulin domain</keyword>
<name>A0A9D3SIE3_9TELE</name>
<protein>
    <recommendedName>
        <fullName evidence="4">Ig-like domain-containing protein</fullName>
    </recommendedName>
</protein>
<evidence type="ECO:0000256" key="2">
    <source>
        <dbReference type="ARBA" id="ARBA00023319"/>
    </source>
</evidence>
<feature type="region of interest" description="Disordered" evidence="3">
    <location>
        <begin position="61"/>
        <end position="86"/>
    </location>
</feature>
<accession>A0A9D3SIE3</accession>
<dbReference type="Proteomes" id="UP000824219">
    <property type="component" value="Linkage Group LG19"/>
</dbReference>
<organism evidence="5 6">
    <name type="scientific">Hemibagrus wyckioides</name>
    <dbReference type="NCBI Taxonomy" id="337641"/>
    <lineage>
        <taxon>Eukaryota</taxon>
        <taxon>Metazoa</taxon>
        <taxon>Chordata</taxon>
        <taxon>Craniata</taxon>
        <taxon>Vertebrata</taxon>
        <taxon>Euteleostomi</taxon>
        <taxon>Actinopterygii</taxon>
        <taxon>Neopterygii</taxon>
        <taxon>Teleostei</taxon>
        <taxon>Ostariophysi</taxon>
        <taxon>Siluriformes</taxon>
        <taxon>Bagridae</taxon>
        <taxon>Hemibagrus</taxon>
    </lineage>
</organism>
<keyword evidence="1" id="KW-1015">Disulfide bond</keyword>
<dbReference type="InterPro" id="IPR050380">
    <property type="entry name" value="Immune_Resp_Modulators"/>
</dbReference>
<keyword evidence="6" id="KW-1185">Reference proteome</keyword>
<dbReference type="PANTHER" id="PTHR23411">
    <property type="entry name" value="TAPASIN"/>
    <property type="match status" value="1"/>
</dbReference>